<evidence type="ECO:0000313" key="1">
    <source>
        <dbReference type="EMBL" id="AYN19592.1"/>
    </source>
</evidence>
<proteinExistence type="predicted"/>
<gene>
    <name evidence="1" type="ORF">D3M96_03000</name>
</gene>
<dbReference type="OrthoDB" id="9816185at2"/>
<evidence type="ECO:0008006" key="3">
    <source>
        <dbReference type="Google" id="ProtNLM"/>
    </source>
</evidence>
<dbReference type="KEGG" id="aaqu:D3M96_03000"/>
<name>A0A3G2HR44_9BURK</name>
<dbReference type="EMBL" id="CP032153">
    <property type="protein sequence ID" value="AYN19592.1"/>
    <property type="molecule type" value="Genomic_DNA"/>
</dbReference>
<dbReference type="Gene3D" id="1.10.30.50">
    <property type="match status" value="1"/>
</dbReference>
<reference evidence="1 2" key="1">
    <citation type="submission" date="2018-09" db="EMBL/GenBank/DDBJ databases">
        <title>Complete genome sequence of the hydrocarbonoclastic bacterium Alcaligenes aquatilis QD168, isolated from a crude-oil polluted marine sediment of Central Chile.</title>
        <authorList>
            <person name="Duran R.E."/>
            <person name="Barra B."/>
            <person name="Salva-Serra F."/>
            <person name="Mendez V."/>
            <person name="Moore E.R.B."/>
            <person name="Seeger M."/>
        </authorList>
    </citation>
    <scope>NUCLEOTIDE SEQUENCE [LARGE SCALE GENOMIC DNA]</scope>
    <source>
        <strain evidence="1 2">QD168</strain>
    </source>
</reference>
<protein>
    <recommendedName>
        <fullName evidence="3">HNH endonuclease</fullName>
    </recommendedName>
</protein>
<sequence length="282" mass="31777">MKNLTSLPAVPTYLARYMAIRDRKHRITRALLTDAHALIEERYEAYEQAIGGGTLAGLRCDSEALQLSESLRACYNGITQPLTQLKQAIKDAQPKRLLKYCPLCGTTLPGTFDHYMPAVRFPEFAVHPLNLVPCCARCNSTKDDDWLSAEGKRQFLHAYADQIPDLQFVTVTLHECAALGGVGATFSLERPAGLEDEMWALIESHFRRLKLINRYGELSNDEVAEILAGCRNFYHEGGLNVQSFLRRQAVDRRSVYGRNHWIAVLMDAMAGHPNLMVWVRDA</sequence>
<dbReference type="RefSeq" id="WP_121737994.1">
    <property type="nucleotide sequence ID" value="NZ_CP032153.1"/>
</dbReference>
<evidence type="ECO:0000313" key="2">
    <source>
        <dbReference type="Proteomes" id="UP000268070"/>
    </source>
</evidence>
<accession>A0A3G2HR44</accession>
<organism evidence="1 2">
    <name type="scientific">Alcaligenes aquatilis</name>
    <dbReference type="NCBI Taxonomy" id="323284"/>
    <lineage>
        <taxon>Bacteria</taxon>
        <taxon>Pseudomonadati</taxon>
        <taxon>Pseudomonadota</taxon>
        <taxon>Betaproteobacteria</taxon>
        <taxon>Burkholderiales</taxon>
        <taxon>Alcaligenaceae</taxon>
        <taxon>Alcaligenes</taxon>
    </lineage>
</organism>
<dbReference type="AlphaFoldDB" id="A0A3G2HR44"/>
<dbReference type="Proteomes" id="UP000268070">
    <property type="component" value="Chromosome"/>
</dbReference>